<accession>A0ABY5Z9R6</accession>
<name>A0ABY5Z9R6_9ACTN</name>
<organism evidence="1 2">
    <name type="scientific">Dactylosporangium roseum</name>
    <dbReference type="NCBI Taxonomy" id="47989"/>
    <lineage>
        <taxon>Bacteria</taxon>
        <taxon>Bacillati</taxon>
        <taxon>Actinomycetota</taxon>
        <taxon>Actinomycetes</taxon>
        <taxon>Micromonosporales</taxon>
        <taxon>Micromonosporaceae</taxon>
        <taxon>Dactylosporangium</taxon>
    </lineage>
</organism>
<dbReference type="Proteomes" id="UP001058271">
    <property type="component" value="Chromosome"/>
</dbReference>
<keyword evidence="2" id="KW-1185">Reference proteome</keyword>
<evidence type="ECO:0000313" key="2">
    <source>
        <dbReference type="Proteomes" id="UP001058271"/>
    </source>
</evidence>
<evidence type="ECO:0000313" key="1">
    <source>
        <dbReference type="EMBL" id="UWZ37738.1"/>
    </source>
</evidence>
<dbReference type="RefSeq" id="WP_260727101.1">
    <property type="nucleotide sequence ID" value="NZ_BAAABS010000033.1"/>
</dbReference>
<reference evidence="1" key="1">
    <citation type="submission" date="2021-04" db="EMBL/GenBank/DDBJ databases">
        <title>Biosynthetic gene clusters of Dactylosporangioum roseum.</title>
        <authorList>
            <person name="Hartkoorn R.C."/>
            <person name="Beaudoing E."/>
            <person name="Hot D."/>
            <person name="Moureu S."/>
        </authorList>
    </citation>
    <scope>NUCLEOTIDE SEQUENCE</scope>
    <source>
        <strain evidence="1">NRRL B-16295</strain>
    </source>
</reference>
<sequence length="71" mass="7739">MTRDAAIDAEVVRYVDAARRHDIHLAHIRLATPRSLRGLAPYDSARLADDTAGDAMFGDDHTIRAVEPVAA</sequence>
<gene>
    <name evidence="1" type="ORF">Drose_05570</name>
</gene>
<dbReference type="EMBL" id="CP073721">
    <property type="protein sequence ID" value="UWZ37738.1"/>
    <property type="molecule type" value="Genomic_DNA"/>
</dbReference>
<protein>
    <submittedName>
        <fullName evidence="1">Uncharacterized protein</fullName>
    </submittedName>
</protein>
<proteinExistence type="predicted"/>